<evidence type="ECO:0000313" key="1">
    <source>
        <dbReference type="EMBL" id="GME96294.1"/>
    </source>
</evidence>
<accession>A0ACB5TVS5</accession>
<name>A0ACB5TVS5_AMBMO</name>
<dbReference type="EMBL" id="BSXS01009700">
    <property type="protein sequence ID" value="GME96294.1"/>
    <property type="molecule type" value="Genomic_DNA"/>
</dbReference>
<gene>
    <name evidence="1" type="ORF">Amon02_000994700</name>
</gene>
<organism evidence="1 2">
    <name type="scientific">Ambrosiozyma monospora</name>
    <name type="common">Yeast</name>
    <name type="synonym">Endomycopsis monosporus</name>
    <dbReference type="NCBI Taxonomy" id="43982"/>
    <lineage>
        <taxon>Eukaryota</taxon>
        <taxon>Fungi</taxon>
        <taxon>Dikarya</taxon>
        <taxon>Ascomycota</taxon>
        <taxon>Saccharomycotina</taxon>
        <taxon>Pichiomycetes</taxon>
        <taxon>Pichiales</taxon>
        <taxon>Pichiaceae</taxon>
        <taxon>Ambrosiozyma</taxon>
    </lineage>
</organism>
<evidence type="ECO:0000313" key="2">
    <source>
        <dbReference type="Proteomes" id="UP001165064"/>
    </source>
</evidence>
<reference evidence="1" key="1">
    <citation type="submission" date="2023-04" db="EMBL/GenBank/DDBJ databases">
        <title>Ambrosiozyma monospora NBRC 10751.</title>
        <authorList>
            <person name="Ichikawa N."/>
            <person name="Sato H."/>
            <person name="Tonouchi N."/>
        </authorList>
    </citation>
    <scope>NUCLEOTIDE SEQUENCE</scope>
    <source>
        <strain evidence="1">NBRC 10751</strain>
    </source>
</reference>
<proteinExistence type="predicted"/>
<sequence>MINDLPKETQQIDRVIYQFGMHYANQHTLTQGHNPDLWYILTYSLIMLHTDRFNPNNKKKMTRWEFIQNLKATLEENDSIQVNELTKNISKDILGYYYDNITHCPFIKILPEQSDQVLEYLNATLNDGDSSDEDVHKPINVGGSNGSAVSCISSDSGSVSVSANGSGCGPSVGTASGSGSGSGSSASIPISLPVSIPAIVEGDIKPRRRSPSMPYPLSSVLTSPTGSSTINPPIATMARKRSTSTFLWSSGPVAIDPYEYIIMDKCDELKVKLTNNVHNPFMSPDVENETTKEILAELQKDEENVLIPTEELIEEQVEQSHEELDERTFNSIYENLVSNRTSMVLKIPKAKAGFLLDKKTTVLGDPIVDKTGEEFMITRVFKIGMLARQESKIMSNMKSWKKYFCILTSVGLLFFKNITIFKMKYITDDAQEKKTIVLEAKISNSTPTFETYEPSFITAKGMFATRMKKNVELDHAYNQAFHSDRPSTITGPKRLENRSFFIYGRSTKDVFMVDNKYELRSWVSVINYLSAFDSLKLDVQKIAVR</sequence>
<keyword evidence="2" id="KW-1185">Reference proteome</keyword>
<comment type="caution">
    <text evidence="1">The sequence shown here is derived from an EMBL/GenBank/DDBJ whole genome shotgun (WGS) entry which is preliminary data.</text>
</comment>
<dbReference type="Proteomes" id="UP001165064">
    <property type="component" value="Unassembled WGS sequence"/>
</dbReference>
<protein>
    <submittedName>
        <fullName evidence="1">Unnamed protein product</fullName>
    </submittedName>
</protein>